<feature type="domain" description="AB hydrolase-1" evidence="1">
    <location>
        <begin position="55"/>
        <end position="175"/>
    </location>
</feature>
<dbReference type="RefSeq" id="WP_094692784.1">
    <property type="nucleotide sequence ID" value="NZ_JBDNSG010000016.1"/>
</dbReference>
<dbReference type="InterPro" id="IPR029058">
    <property type="entry name" value="AB_hydrolase_fold"/>
</dbReference>
<protein>
    <submittedName>
        <fullName evidence="2">Alpha/beta hydrolase family</fullName>
    </submittedName>
</protein>
<dbReference type="PANTHER" id="PTHR43798:SF5">
    <property type="entry name" value="MONOACYLGLYCEROL LIPASE ABHD6"/>
    <property type="match status" value="1"/>
</dbReference>
<comment type="caution">
    <text evidence="2">The sequence shown here is derived from an EMBL/GenBank/DDBJ whole genome shotgun (WGS) entry which is preliminary data.</text>
</comment>
<organism evidence="2 3">
    <name type="scientific">Bifidobacterium aquikefiri</name>
    <dbReference type="NCBI Taxonomy" id="1653207"/>
    <lineage>
        <taxon>Bacteria</taxon>
        <taxon>Bacillati</taxon>
        <taxon>Actinomycetota</taxon>
        <taxon>Actinomycetes</taxon>
        <taxon>Bifidobacteriales</taxon>
        <taxon>Bifidobacteriaceae</taxon>
        <taxon>Bifidobacterium</taxon>
    </lineage>
</organism>
<name>A0A261G823_9BIFI</name>
<dbReference type="EMBL" id="MWXA01000004">
    <property type="protein sequence ID" value="OZG67589.1"/>
    <property type="molecule type" value="Genomic_DNA"/>
</dbReference>
<accession>A0A261G823</accession>
<dbReference type="AlphaFoldDB" id="A0A261G823"/>
<dbReference type="SUPFAM" id="SSF53474">
    <property type="entry name" value="alpha/beta-Hydrolases"/>
    <property type="match status" value="1"/>
</dbReference>
<dbReference type="InterPro" id="IPR050266">
    <property type="entry name" value="AB_hydrolase_sf"/>
</dbReference>
<dbReference type="GeneID" id="98295351"/>
<reference evidence="2 3" key="1">
    <citation type="journal article" date="2017" name="BMC Genomics">
        <title>Comparative genomic and phylogenomic analyses of the Bifidobacteriaceae family.</title>
        <authorList>
            <person name="Lugli G.A."/>
            <person name="Milani C."/>
            <person name="Turroni F."/>
            <person name="Duranti S."/>
            <person name="Mancabelli L."/>
            <person name="Mangifesta M."/>
            <person name="Ferrario C."/>
            <person name="Modesto M."/>
            <person name="Mattarelli P."/>
            <person name="Jiri K."/>
            <person name="van Sinderen D."/>
            <person name="Ventura M."/>
        </authorList>
    </citation>
    <scope>NUCLEOTIDE SEQUENCE [LARGE SCALE GENOMIC DNA]</scope>
    <source>
        <strain evidence="2 3">LMG 28769</strain>
    </source>
</reference>
<evidence type="ECO:0000259" key="1">
    <source>
        <dbReference type="Pfam" id="PF00561"/>
    </source>
</evidence>
<evidence type="ECO:0000313" key="3">
    <source>
        <dbReference type="Proteomes" id="UP000216451"/>
    </source>
</evidence>
<dbReference type="OrthoDB" id="3211023at2"/>
<dbReference type="PANTHER" id="PTHR43798">
    <property type="entry name" value="MONOACYLGLYCEROL LIPASE"/>
    <property type="match status" value="1"/>
</dbReference>
<dbReference type="InterPro" id="IPR000073">
    <property type="entry name" value="AB_hydrolase_1"/>
</dbReference>
<sequence>MFTAHTIQDPRIRPGQAFGGLPVPPSVEILDVTMSAGELTALHASPVVGEQVKGSVLCIPGFTGSKEDFYPILPLLAELGWDVWVYSQRGQADSFAPEGQRSYTREQDASDACALAKIISSAVGVVRVHLLGHSFGGLVAQAAAIAHAERFESLTLMSSGPHGWAGRHDLDRKMLLDNPESDLWTLNNPSKADAPDSELDELQRFLRTRSKRTSRDQLLQTIDELAKVHDTSFEVKATGLPVLVFHGENDNWAWPQEWQRRMARIIGARYEIIPDAAHGPQSENPGLTATLLDDFWSQTFLERTRR</sequence>
<dbReference type="GO" id="GO:0047372">
    <property type="term" value="F:monoacylglycerol lipase activity"/>
    <property type="evidence" value="ECO:0007669"/>
    <property type="project" value="TreeGrafter"/>
</dbReference>
<proteinExistence type="predicted"/>
<keyword evidence="3" id="KW-1185">Reference proteome</keyword>
<dbReference type="GO" id="GO:0046464">
    <property type="term" value="P:acylglycerol catabolic process"/>
    <property type="evidence" value="ECO:0007669"/>
    <property type="project" value="TreeGrafter"/>
</dbReference>
<dbReference type="Gene3D" id="3.40.50.1820">
    <property type="entry name" value="alpha/beta hydrolase"/>
    <property type="match status" value="1"/>
</dbReference>
<gene>
    <name evidence="2" type="ORF">BAQU_0681</name>
</gene>
<keyword evidence="2" id="KW-0378">Hydrolase</keyword>
<dbReference type="GO" id="GO:0016020">
    <property type="term" value="C:membrane"/>
    <property type="evidence" value="ECO:0007669"/>
    <property type="project" value="TreeGrafter"/>
</dbReference>
<evidence type="ECO:0000313" key="2">
    <source>
        <dbReference type="EMBL" id="OZG67589.1"/>
    </source>
</evidence>
<dbReference type="Proteomes" id="UP000216451">
    <property type="component" value="Unassembled WGS sequence"/>
</dbReference>
<dbReference type="Pfam" id="PF00561">
    <property type="entry name" value="Abhydrolase_1"/>
    <property type="match status" value="1"/>
</dbReference>